<proteinExistence type="predicted"/>
<protein>
    <submittedName>
        <fullName evidence="2">Uncharacterized protein</fullName>
    </submittedName>
</protein>
<sequence length="316" mass="34745">MAPHAEPSPPPSPTADGPKHSSSDNRASSDSNSESRPDSQFFSHLSTFPLLVDSQNLLQSHLPRIFTTFLNKANSLTKTYIPPSILHRADSFGNTALTQIEHTFPIVKAQTSQFTSKPKAVYDRVITRPVTSVQTAMDTYKAAGKEHNYVRKINDRLEEALDTNMPKSYKEAVVEGNDEEKAAQHKKDEIELYRSMRIAKNAMERGKARFYVPLQNMVQKTADDVKEGGTGIKADIRSSPSKMKEGAVHLWNVMGEEFSKQKTDEGSVGVKGTMKVGYRVGERCAGEMADVGLVIAAKSMGVILGVLAAGREKISF</sequence>
<dbReference type="AlphaFoldDB" id="A0A3N4L0E2"/>
<dbReference type="OrthoDB" id="376826at2759"/>
<gene>
    <name evidence="2" type="ORF">P167DRAFT_311892</name>
</gene>
<feature type="region of interest" description="Disordered" evidence="1">
    <location>
        <begin position="1"/>
        <end position="40"/>
    </location>
</feature>
<keyword evidence="3" id="KW-1185">Reference proteome</keyword>
<organism evidence="2 3">
    <name type="scientific">Morchella conica CCBAS932</name>
    <dbReference type="NCBI Taxonomy" id="1392247"/>
    <lineage>
        <taxon>Eukaryota</taxon>
        <taxon>Fungi</taxon>
        <taxon>Dikarya</taxon>
        <taxon>Ascomycota</taxon>
        <taxon>Pezizomycotina</taxon>
        <taxon>Pezizomycetes</taxon>
        <taxon>Pezizales</taxon>
        <taxon>Morchellaceae</taxon>
        <taxon>Morchella</taxon>
    </lineage>
</organism>
<reference evidence="2 3" key="1">
    <citation type="journal article" date="2018" name="Nat. Ecol. Evol.">
        <title>Pezizomycetes genomes reveal the molecular basis of ectomycorrhizal truffle lifestyle.</title>
        <authorList>
            <person name="Murat C."/>
            <person name="Payen T."/>
            <person name="Noel B."/>
            <person name="Kuo A."/>
            <person name="Morin E."/>
            <person name="Chen J."/>
            <person name="Kohler A."/>
            <person name="Krizsan K."/>
            <person name="Balestrini R."/>
            <person name="Da Silva C."/>
            <person name="Montanini B."/>
            <person name="Hainaut M."/>
            <person name="Levati E."/>
            <person name="Barry K.W."/>
            <person name="Belfiori B."/>
            <person name="Cichocki N."/>
            <person name="Clum A."/>
            <person name="Dockter R.B."/>
            <person name="Fauchery L."/>
            <person name="Guy J."/>
            <person name="Iotti M."/>
            <person name="Le Tacon F."/>
            <person name="Lindquist E.A."/>
            <person name="Lipzen A."/>
            <person name="Malagnac F."/>
            <person name="Mello A."/>
            <person name="Molinier V."/>
            <person name="Miyauchi S."/>
            <person name="Poulain J."/>
            <person name="Riccioni C."/>
            <person name="Rubini A."/>
            <person name="Sitrit Y."/>
            <person name="Splivallo R."/>
            <person name="Traeger S."/>
            <person name="Wang M."/>
            <person name="Zifcakova L."/>
            <person name="Wipf D."/>
            <person name="Zambonelli A."/>
            <person name="Paolocci F."/>
            <person name="Nowrousian M."/>
            <person name="Ottonello S."/>
            <person name="Baldrian P."/>
            <person name="Spatafora J.W."/>
            <person name="Henrissat B."/>
            <person name="Nagy L.G."/>
            <person name="Aury J.M."/>
            <person name="Wincker P."/>
            <person name="Grigoriev I.V."/>
            <person name="Bonfante P."/>
            <person name="Martin F.M."/>
        </authorList>
    </citation>
    <scope>NUCLEOTIDE SEQUENCE [LARGE SCALE GENOMIC DNA]</scope>
    <source>
        <strain evidence="2 3">CCBAS932</strain>
    </source>
</reference>
<evidence type="ECO:0000313" key="3">
    <source>
        <dbReference type="Proteomes" id="UP000277580"/>
    </source>
</evidence>
<name>A0A3N4L0E2_9PEZI</name>
<dbReference type="Proteomes" id="UP000277580">
    <property type="component" value="Unassembled WGS sequence"/>
</dbReference>
<accession>A0A3N4L0E2</accession>
<feature type="compositionally biased region" description="Pro residues" evidence="1">
    <location>
        <begin position="1"/>
        <end position="13"/>
    </location>
</feature>
<dbReference type="EMBL" id="ML119109">
    <property type="protein sequence ID" value="RPB16277.1"/>
    <property type="molecule type" value="Genomic_DNA"/>
</dbReference>
<dbReference type="InParanoid" id="A0A3N4L0E2"/>
<evidence type="ECO:0000256" key="1">
    <source>
        <dbReference type="SAM" id="MobiDB-lite"/>
    </source>
</evidence>
<evidence type="ECO:0000313" key="2">
    <source>
        <dbReference type="EMBL" id="RPB16277.1"/>
    </source>
</evidence>
<feature type="compositionally biased region" description="Low complexity" evidence="1">
    <location>
        <begin position="24"/>
        <end position="34"/>
    </location>
</feature>